<comment type="caution">
    <text evidence="1">The sequence shown here is derived from an EMBL/GenBank/DDBJ whole genome shotgun (WGS) entry which is preliminary data.</text>
</comment>
<dbReference type="AlphaFoldDB" id="A0A1V9A140"/>
<evidence type="ECO:0000313" key="2">
    <source>
        <dbReference type="Proteomes" id="UP000192591"/>
    </source>
</evidence>
<reference evidence="1 2" key="1">
    <citation type="submission" date="2017-02" db="EMBL/GenBank/DDBJ databases">
        <title>Draft genome of Saccharomonospora sp. 154.</title>
        <authorList>
            <person name="Alonso-Carmona G.S."/>
            <person name="De La Haba R."/>
            <person name="Vera-Gargallo B."/>
            <person name="Sandoval-Trujillo A.H."/>
            <person name="Ramirez-Duran N."/>
            <person name="Ventosa A."/>
        </authorList>
    </citation>
    <scope>NUCLEOTIDE SEQUENCE [LARGE SCALE GENOMIC DNA]</scope>
    <source>
        <strain evidence="1 2">LRS4.154</strain>
    </source>
</reference>
<dbReference type="EMBL" id="MWIH01000006">
    <property type="protein sequence ID" value="OQO90875.1"/>
    <property type="molecule type" value="Genomic_DNA"/>
</dbReference>
<keyword evidence="2" id="KW-1185">Reference proteome</keyword>
<dbReference type="STRING" id="1962155.B1813_15245"/>
<dbReference type="Proteomes" id="UP000192591">
    <property type="component" value="Unassembled WGS sequence"/>
</dbReference>
<organism evidence="1 2">
    <name type="scientific">Saccharomonospora piscinae</name>
    <dbReference type="NCBI Taxonomy" id="687388"/>
    <lineage>
        <taxon>Bacteria</taxon>
        <taxon>Bacillati</taxon>
        <taxon>Actinomycetota</taxon>
        <taxon>Actinomycetes</taxon>
        <taxon>Pseudonocardiales</taxon>
        <taxon>Pseudonocardiaceae</taxon>
        <taxon>Saccharomonospora</taxon>
    </lineage>
</organism>
<name>A0A1V9A140_SACPI</name>
<protein>
    <submittedName>
        <fullName evidence="1">Uncharacterized protein</fullName>
    </submittedName>
</protein>
<proteinExistence type="predicted"/>
<sequence>MDVTEVGAGANAPGLGFAGAAAASLAPVARELDTVGRRVSSGQLRLDPESARTLLAELDGLCARVRALAEREGDGIDRPLRLGDNVVAHAMGTRLRGAASGGPDAAIPVLRRFAAQLEKVRGIVATASGLVRDQDEAAAEQLGAAGRADEVEST</sequence>
<accession>A0A1V9A140</accession>
<gene>
    <name evidence="1" type="ORF">B1813_15245</name>
</gene>
<evidence type="ECO:0000313" key="1">
    <source>
        <dbReference type="EMBL" id="OQO90875.1"/>
    </source>
</evidence>